<gene>
    <name evidence="2" type="primary">SEPT9</name>
    <name evidence="2" type="ORF">Anas_05912</name>
</gene>
<reference evidence="2 3" key="1">
    <citation type="journal article" date="2019" name="PLoS Biol.">
        <title>Sex chromosomes control vertical transmission of feminizing Wolbachia symbionts in an isopod.</title>
        <authorList>
            <person name="Becking T."/>
            <person name="Chebbi M.A."/>
            <person name="Giraud I."/>
            <person name="Moumen B."/>
            <person name="Laverre T."/>
            <person name="Caubet Y."/>
            <person name="Peccoud J."/>
            <person name="Gilbert C."/>
            <person name="Cordaux R."/>
        </authorList>
    </citation>
    <scope>NUCLEOTIDE SEQUENCE [LARGE SCALE GENOMIC DNA]</scope>
    <source>
        <strain evidence="2">ANa2</strain>
        <tissue evidence="2">Whole body excluding digestive tract and cuticle</tissue>
    </source>
</reference>
<dbReference type="Pfam" id="PF00735">
    <property type="entry name" value="Septin"/>
    <property type="match status" value="1"/>
</dbReference>
<comment type="caution">
    <text evidence="2">The sequence shown here is derived from an EMBL/GenBank/DDBJ whole genome shotgun (WGS) entry which is preliminary data.</text>
</comment>
<dbReference type="InterPro" id="IPR027417">
    <property type="entry name" value="P-loop_NTPase"/>
</dbReference>
<feature type="domain" description="Septin-type G" evidence="1">
    <location>
        <begin position="148"/>
        <end position="236"/>
    </location>
</feature>
<evidence type="ECO:0000313" key="3">
    <source>
        <dbReference type="Proteomes" id="UP000326759"/>
    </source>
</evidence>
<dbReference type="GO" id="GO:0005525">
    <property type="term" value="F:GTP binding"/>
    <property type="evidence" value="ECO:0007669"/>
    <property type="project" value="InterPro"/>
</dbReference>
<keyword evidence="3" id="KW-1185">Reference proteome</keyword>
<dbReference type="PANTHER" id="PTHR18884">
    <property type="entry name" value="SEPTIN"/>
    <property type="match status" value="1"/>
</dbReference>
<dbReference type="Gene3D" id="3.40.50.300">
    <property type="entry name" value="P-loop containing nucleotide triphosphate hydrolases"/>
    <property type="match status" value="1"/>
</dbReference>
<name>A0A5N5TB50_9CRUS</name>
<dbReference type="AlphaFoldDB" id="A0A5N5TB50"/>
<proteinExistence type="predicted"/>
<dbReference type="InterPro" id="IPR030379">
    <property type="entry name" value="G_SEPTIN_dom"/>
</dbReference>
<evidence type="ECO:0000313" key="2">
    <source>
        <dbReference type="EMBL" id="KAB7503884.1"/>
    </source>
</evidence>
<protein>
    <submittedName>
        <fullName evidence="2">Septin-9</fullName>
    </submittedName>
</protein>
<accession>A0A5N5TB50</accession>
<dbReference type="EMBL" id="SEYY01004257">
    <property type="protein sequence ID" value="KAB7503884.1"/>
    <property type="molecule type" value="Genomic_DNA"/>
</dbReference>
<sequence>MLETEKSTNRHVSHSSFFAFETNEAFETEMWALGMDFNFSTKAKHKKKLCRRNLKLRGRYSENFKIRSVCCDLYEKGVKLWLTVTDTPGFGDQLGASCGIYRKTVPLLLGRRKKTAKKIPTEGHKNPLLSLFHSTKLNSLDIEVMKRLCSIERKSFKERIRADLLDHDVEIYPLKEFEDEEDVADNHKIREMMPFAVIGSTLYHEVHGRKVLGRKTNWGLVEVENKNHCDFPILRDPPYKK</sequence>
<evidence type="ECO:0000259" key="1">
    <source>
        <dbReference type="Pfam" id="PF00735"/>
    </source>
</evidence>
<dbReference type="Proteomes" id="UP000326759">
    <property type="component" value="Unassembled WGS sequence"/>
</dbReference>
<dbReference type="OrthoDB" id="8772553at2759"/>
<organism evidence="2 3">
    <name type="scientific">Armadillidium nasatum</name>
    <dbReference type="NCBI Taxonomy" id="96803"/>
    <lineage>
        <taxon>Eukaryota</taxon>
        <taxon>Metazoa</taxon>
        <taxon>Ecdysozoa</taxon>
        <taxon>Arthropoda</taxon>
        <taxon>Crustacea</taxon>
        <taxon>Multicrustacea</taxon>
        <taxon>Malacostraca</taxon>
        <taxon>Eumalacostraca</taxon>
        <taxon>Peracarida</taxon>
        <taxon>Isopoda</taxon>
        <taxon>Oniscidea</taxon>
        <taxon>Crinocheta</taxon>
        <taxon>Armadillidiidae</taxon>
        <taxon>Armadillidium</taxon>
    </lineage>
</organism>